<accession>A0A078MMD6</accession>
<feature type="domain" description="ANTAR" evidence="3">
    <location>
        <begin position="166"/>
        <end position="227"/>
    </location>
</feature>
<dbReference type="Gene3D" id="3.30.450.40">
    <property type="match status" value="1"/>
</dbReference>
<dbReference type="PROSITE" id="PS50921">
    <property type="entry name" value="ANTAR"/>
    <property type="match status" value="1"/>
</dbReference>
<dbReference type="EMBL" id="LN483070">
    <property type="protein sequence ID" value="CEA07444.1"/>
    <property type="molecule type" value="Genomic_DNA"/>
</dbReference>
<dbReference type="Gene3D" id="1.10.10.10">
    <property type="entry name" value="Winged helix-like DNA-binding domain superfamily/Winged helix DNA-binding domain"/>
    <property type="match status" value="1"/>
</dbReference>
<proteinExistence type="predicted"/>
<dbReference type="SUPFAM" id="SSF52172">
    <property type="entry name" value="CheY-like"/>
    <property type="match status" value="1"/>
</dbReference>
<dbReference type="AlphaFoldDB" id="A0A078MMD6"/>
<keyword evidence="2" id="KW-0804">Transcription</keyword>
<dbReference type="InterPro" id="IPR036388">
    <property type="entry name" value="WH-like_DNA-bd_sf"/>
</dbReference>
<protein>
    <submittedName>
        <fullName evidence="4">ANTAR domain protein</fullName>
    </submittedName>
</protein>
<evidence type="ECO:0000313" key="4">
    <source>
        <dbReference type="EMBL" id="CEA07444.1"/>
    </source>
</evidence>
<name>A0A078MMD6_9MICC</name>
<dbReference type="SMART" id="SM01012">
    <property type="entry name" value="ANTAR"/>
    <property type="match status" value="1"/>
</dbReference>
<organism evidence="4">
    <name type="scientific">Arthrobacter saudimassiliensis</name>
    <dbReference type="NCBI Taxonomy" id="1461584"/>
    <lineage>
        <taxon>Bacteria</taxon>
        <taxon>Bacillati</taxon>
        <taxon>Actinomycetota</taxon>
        <taxon>Actinomycetes</taxon>
        <taxon>Micrococcales</taxon>
        <taxon>Micrococcaceae</taxon>
        <taxon>Arthrobacter</taxon>
    </lineage>
</organism>
<dbReference type="InterPro" id="IPR029016">
    <property type="entry name" value="GAF-like_dom_sf"/>
</dbReference>
<dbReference type="GO" id="GO:0003723">
    <property type="term" value="F:RNA binding"/>
    <property type="evidence" value="ECO:0007669"/>
    <property type="project" value="InterPro"/>
</dbReference>
<gene>
    <name evidence="4" type="ORF">BN1051_00758</name>
</gene>
<evidence type="ECO:0000256" key="2">
    <source>
        <dbReference type="ARBA" id="ARBA00023163"/>
    </source>
</evidence>
<dbReference type="SUPFAM" id="SSF55781">
    <property type="entry name" value="GAF domain-like"/>
    <property type="match status" value="1"/>
</dbReference>
<dbReference type="Pfam" id="PF03861">
    <property type="entry name" value="ANTAR"/>
    <property type="match status" value="1"/>
</dbReference>
<evidence type="ECO:0000256" key="1">
    <source>
        <dbReference type="ARBA" id="ARBA00023015"/>
    </source>
</evidence>
<sequence length="240" mass="25319">MGGNGTARVPERLQQLLLDAGGLEDFLAAFAAFCAEEHAGLGVHECAVVLERSRRQRLWAGSTGRADRMDEAGAGQEGPCTTVLDTGADVLVRDLGTHRRYRTYGAAVADTGLRSAAVLALVLEPGSRGALACYAEATEAFGTDSMGVLKRFTAAAAPALRLALRLDAHLHRARNLQAALESRTVVDIAVGIIMGQNSCSQEAAVQILRNVSNSRNIKVRDVAAGVVAGVSARVRTHFDE</sequence>
<reference evidence="4" key="1">
    <citation type="submission" date="2014-07" db="EMBL/GenBank/DDBJ databases">
        <authorList>
            <person name="Urmite Genomes Urmite Genomes"/>
        </authorList>
    </citation>
    <scope>NUCLEOTIDE SEQUENCE</scope>
    <source>
        <strain evidence="4">11W110_air</strain>
    </source>
</reference>
<dbReference type="InterPro" id="IPR011006">
    <property type="entry name" value="CheY-like_superfamily"/>
</dbReference>
<dbReference type="InterPro" id="IPR005561">
    <property type="entry name" value="ANTAR"/>
</dbReference>
<keyword evidence="1" id="KW-0805">Transcription regulation</keyword>
<evidence type="ECO:0000259" key="3">
    <source>
        <dbReference type="PROSITE" id="PS50921"/>
    </source>
</evidence>
<dbReference type="PATRIC" id="fig|1461584.3.peg.748"/>